<comment type="similarity">
    <text evidence="3">Belongs to the HARBI1 family.</text>
</comment>
<name>A0A3B1IDV5_ASTMX</name>
<dbReference type="Ensembl" id="ENSAMXT00000050146.1">
    <property type="protein sequence ID" value="ENSAMXP00000028092.1"/>
    <property type="gene ID" value="ENSAMXG00000043734.1"/>
</dbReference>
<dbReference type="InParanoid" id="A0A3B1IDV5"/>
<dbReference type="Pfam" id="PF13359">
    <property type="entry name" value="DDE_Tnp_4"/>
    <property type="match status" value="1"/>
</dbReference>
<evidence type="ECO:0000259" key="8">
    <source>
        <dbReference type="Pfam" id="PF13359"/>
    </source>
</evidence>
<evidence type="ECO:0000256" key="4">
    <source>
        <dbReference type="ARBA" id="ARBA00022722"/>
    </source>
</evidence>
<evidence type="ECO:0000256" key="7">
    <source>
        <dbReference type="ARBA" id="ARBA00023242"/>
    </source>
</evidence>
<evidence type="ECO:0000256" key="2">
    <source>
        <dbReference type="ARBA" id="ARBA00004123"/>
    </source>
</evidence>
<proteinExistence type="inferred from homology"/>
<protein>
    <recommendedName>
        <fullName evidence="8">DDE Tnp4 domain-containing protein</fullName>
    </recommendedName>
</protein>
<reference evidence="9" key="3">
    <citation type="submission" date="2025-08" db="UniProtKB">
        <authorList>
            <consortium name="Ensembl"/>
        </authorList>
    </citation>
    <scope>IDENTIFICATION</scope>
</reference>
<evidence type="ECO:0000313" key="9">
    <source>
        <dbReference type="Ensembl" id="ENSAMXP00000028092.1"/>
    </source>
</evidence>
<evidence type="ECO:0000256" key="1">
    <source>
        <dbReference type="ARBA" id="ARBA00001968"/>
    </source>
</evidence>
<reference evidence="10" key="1">
    <citation type="submission" date="2013-03" db="EMBL/GenBank/DDBJ databases">
        <authorList>
            <person name="Jeffery W."/>
            <person name="Warren W."/>
            <person name="Wilson R.K."/>
        </authorList>
    </citation>
    <scope>NUCLEOTIDE SEQUENCE</scope>
    <source>
        <strain evidence="10">female</strain>
    </source>
</reference>
<keyword evidence="5" id="KW-0479">Metal-binding</keyword>
<evidence type="ECO:0000256" key="6">
    <source>
        <dbReference type="ARBA" id="ARBA00022801"/>
    </source>
</evidence>
<keyword evidence="4" id="KW-0540">Nuclease</keyword>
<comment type="subcellular location">
    <subcellularLocation>
        <location evidence="2">Nucleus</location>
    </subcellularLocation>
</comment>
<dbReference type="InterPro" id="IPR045249">
    <property type="entry name" value="HARBI1-like"/>
</dbReference>
<sequence>MDYLDYVNEAQRVPPARHVLADKSDPFQHFDDISFRDRFRMYKKDAMEIISQLNLKLSSMTQRGRPLPVCLQVPMTLRFLACGTFHRETGDLFGVSEPTVCKVIHRVCRAICELRGQYIHFPDATIQGNYKVSFYEYGHFPGVIGCIDGTHVPIKCPSTPDAEEYRNRKNWFSINVQGVCTPQLQFSNIVARWKGATHDSRIFLNSSLYAQFERGEHNGILLGDSGYAQKNVLFTPYLHLTTAEQWRYNQAHMRTSGLVERMFGIWKSRFQCLRKTLSCSTQLPETAWIAVVCAEASRCREQHIFITERSAAVKTHCGCANSYSTSLEKELGALMFYACHKWRIESGKLKTYQSRTFVA</sequence>
<dbReference type="PANTHER" id="PTHR22930:SF286">
    <property type="entry name" value="NUCLEASE HARBI1"/>
    <property type="match status" value="1"/>
</dbReference>
<dbReference type="GO" id="GO:0046872">
    <property type="term" value="F:metal ion binding"/>
    <property type="evidence" value="ECO:0007669"/>
    <property type="project" value="UniProtKB-KW"/>
</dbReference>
<reference evidence="10" key="2">
    <citation type="journal article" date="2014" name="Nat. Commun.">
        <title>The cavefish genome reveals candidate genes for eye loss.</title>
        <authorList>
            <person name="McGaugh S.E."/>
            <person name="Gross J.B."/>
            <person name="Aken B."/>
            <person name="Blin M."/>
            <person name="Borowsky R."/>
            <person name="Chalopin D."/>
            <person name="Hinaux H."/>
            <person name="Jeffery W.R."/>
            <person name="Keene A."/>
            <person name="Ma L."/>
            <person name="Minx P."/>
            <person name="Murphy D."/>
            <person name="O'Quin K.E."/>
            <person name="Retaux S."/>
            <person name="Rohner N."/>
            <person name="Searle S.M."/>
            <person name="Stahl B.A."/>
            <person name="Tabin C."/>
            <person name="Volff J.N."/>
            <person name="Yoshizawa M."/>
            <person name="Warren W.C."/>
        </authorList>
    </citation>
    <scope>NUCLEOTIDE SEQUENCE [LARGE SCALE GENOMIC DNA]</scope>
    <source>
        <strain evidence="10">female</strain>
    </source>
</reference>
<dbReference type="InterPro" id="IPR027806">
    <property type="entry name" value="HARBI1_dom"/>
</dbReference>
<evidence type="ECO:0000313" key="10">
    <source>
        <dbReference type="Proteomes" id="UP000018467"/>
    </source>
</evidence>
<dbReference type="PANTHER" id="PTHR22930">
    <property type="match status" value="1"/>
</dbReference>
<keyword evidence="10" id="KW-1185">Reference proteome</keyword>
<dbReference type="Proteomes" id="UP000018467">
    <property type="component" value="Unassembled WGS sequence"/>
</dbReference>
<keyword evidence="6" id="KW-0378">Hydrolase</keyword>
<dbReference type="GeneTree" id="ENSGT00940000154348"/>
<dbReference type="GO" id="GO:0016787">
    <property type="term" value="F:hydrolase activity"/>
    <property type="evidence" value="ECO:0007669"/>
    <property type="project" value="UniProtKB-KW"/>
</dbReference>
<accession>A0A3B1IDV5</accession>
<keyword evidence="7" id="KW-0539">Nucleus</keyword>
<reference evidence="9" key="4">
    <citation type="submission" date="2025-09" db="UniProtKB">
        <authorList>
            <consortium name="Ensembl"/>
        </authorList>
    </citation>
    <scope>IDENTIFICATION</scope>
</reference>
<comment type="cofactor">
    <cofactor evidence="1">
        <name>a divalent metal cation</name>
        <dbReference type="ChEBI" id="CHEBI:60240"/>
    </cofactor>
</comment>
<dbReference type="GO" id="GO:0004518">
    <property type="term" value="F:nuclease activity"/>
    <property type="evidence" value="ECO:0007669"/>
    <property type="project" value="UniProtKB-KW"/>
</dbReference>
<feature type="domain" description="DDE Tnp4" evidence="8">
    <location>
        <begin position="147"/>
        <end position="292"/>
    </location>
</feature>
<dbReference type="AlphaFoldDB" id="A0A3B1IDV5"/>
<dbReference type="GO" id="GO:0005634">
    <property type="term" value="C:nucleus"/>
    <property type="evidence" value="ECO:0007669"/>
    <property type="project" value="UniProtKB-SubCell"/>
</dbReference>
<organism evidence="9 10">
    <name type="scientific">Astyanax mexicanus</name>
    <name type="common">Blind cave fish</name>
    <name type="synonym">Astyanax fasciatus mexicanus</name>
    <dbReference type="NCBI Taxonomy" id="7994"/>
    <lineage>
        <taxon>Eukaryota</taxon>
        <taxon>Metazoa</taxon>
        <taxon>Chordata</taxon>
        <taxon>Craniata</taxon>
        <taxon>Vertebrata</taxon>
        <taxon>Euteleostomi</taxon>
        <taxon>Actinopterygii</taxon>
        <taxon>Neopterygii</taxon>
        <taxon>Teleostei</taxon>
        <taxon>Ostariophysi</taxon>
        <taxon>Characiformes</taxon>
        <taxon>Characoidei</taxon>
        <taxon>Acestrorhamphidae</taxon>
        <taxon>Acestrorhamphinae</taxon>
        <taxon>Astyanax</taxon>
    </lineage>
</organism>
<evidence type="ECO:0000256" key="3">
    <source>
        <dbReference type="ARBA" id="ARBA00006958"/>
    </source>
</evidence>
<evidence type="ECO:0000256" key="5">
    <source>
        <dbReference type="ARBA" id="ARBA00022723"/>
    </source>
</evidence>